<dbReference type="PANTHER" id="PTHR30472:SF1">
    <property type="entry name" value="FE(3+) DICITRATE TRANSPORT SYSTEM PERMEASE PROTEIN FECC-RELATED"/>
    <property type="match status" value="1"/>
</dbReference>
<dbReference type="PANTHER" id="PTHR30472">
    <property type="entry name" value="FERRIC ENTEROBACTIN TRANSPORT SYSTEM PERMEASE PROTEIN"/>
    <property type="match status" value="1"/>
</dbReference>
<dbReference type="GO" id="GO:0022857">
    <property type="term" value="F:transmembrane transporter activity"/>
    <property type="evidence" value="ECO:0007669"/>
    <property type="project" value="InterPro"/>
</dbReference>
<dbReference type="GO" id="GO:0005886">
    <property type="term" value="C:plasma membrane"/>
    <property type="evidence" value="ECO:0007669"/>
    <property type="project" value="UniProtKB-SubCell"/>
</dbReference>
<keyword evidence="3" id="KW-0813">Transport</keyword>
<dbReference type="InterPro" id="IPR000522">
    <property type="entry name" value="ABC_transptr_permease_BtuC"/>
</dbReference>
<feature type="transmembrane region" description="Helical" evidence="8">
    <location>
        <begin position="166"/>
        <end position="189"/>
    </location>
</feature>
<feature type="transmembrane region" description="Helical" evidence="8">
    <location>
        <begin position="254"/>
        <end position="281"/>
    </location>
</feature>
<feature type="transmembrane region" description="Helical" evidence="8">
    <location>
        <begin position="209"/>
        <end position="228"/>
    </location>
</feature>
<protein>
    <submittedName>
        <fullName evidence="9">Iron complex transport system permease protein</fullName>
    </submittedName>
</protein>
<reference evidence="9 10" key="1">
    <citation type="submission" date="2016-10" db="EMBL/GenBank/DDBJ databases">
        <authorList>
            <person name="de Groot N.N."/>
        </authorList>
    </citation>
    <scope>NUCLEOTIDE SEQUENCE [LARGE SCALE GENOMIC DNA]</scope>
    <source>
        <strain evidence="9 10">DSM 44993</strain>
    </source>
</reference>
<dbReference type="GO" id="GO:0033214">
    <property type="term" value="P:siderophore-iron import into cell"/>
    <property type="evidence" value="ECO:0007669"/>
    <property type="project" value="TreeGrafter"/>
</dbReference>
<organism evidence="9 10">
    <name type="scientific">Amycolatopsis saalfeldensis</name>
    <dbReference type="NCBI Taxonomy" id="394193"/>
    <lineage>
        <taxon>Bacteria</taxon>
        <taxon>Bacillati</taxon>
        <taxon>Actinomycetota</taxon>
        <taxon>Actinomycetes</taxon>
        <taxon>Pseudonocardiales</taxon>
        <taxon>Pseudonocardiaceae</taxon>
        <taxon>Amycolatopsis</taxon>
    </lineage>
</organism>
<dbReference type="Proteomes" id="UP000198582">
    <property type="component" value="Unassembled WGS sequence"/>
</dbReference>
<keyword evidence="6 8" id="KW-1133">Transmembrane helix</keyword>
<sequence>MITLDDAVAHRLGRRTASRVAGLGAGVLVLALLLSLSLAVGTRGIPLGSVWTALLNPGDGSRESIIVWQLRMPRTLLGIVVGAALAIAGVVMQAVSRNPLAEPGILGVNAGAALSVVLAISVLGVADAGDYVWFALAGAVLATALVYGLGVRTAGRGDGVQGRARLVLAGAALTACFGAVTGTVTMFDANTFDSYRFWVVGSLANRDTAVLGHVLPFIVAGALVALALGPRLNALALGEDVGISLGVRPGRVRFGGLVAITLLGGAATAAAGPISFVGLLVPHALRLVLGHDVRWLLAYSVVAGPILVLAADIAGRVVARPGELEVGIVTAFAGAPVLLWLVTRRAGRPA</sequence>
<dbReference type="Gene3D" id="1.10.3470.10">
    <property type="entry name" value="ABC transporter involved in vitamin B12 uptake, BtuC"/>
    <property type="match status" value="1"/>
</dbReference>
<evidence type="ECO:0000256" key="1">
    <source>
        <dbReference type="ARBA" id="ARBA00004651"/>
    </source>
</evidence>
<evidence type="ECO:0000313" key="9">
    <source>
        <dbReference type="EMBL" id="SEP39568.1"/>
    </source>
</evidence>
<feature type="transmembrane region" description="Helical" evidence="8">
    <location>
        <begin position="76"/>
        <end position="95"/>
    </location>
</feature>
<evidence type="ECO:0000313" key="10">
    <source>
        <dbReference type="Proteomes" id="UP000198582"/>
    </source>
</evidence>
<evidence type="ECO:0000256" key="7">
    <source>
        <dbReference type="ARBA" id="ARBA00023136"/>
    </source>
</evidence>
<feature type="transmembrane region" description="Helical" evidence="8">
    <location>
        <begin position="326"/>
        <end position="343"/>
    </location>
</feature>
<keyword evidence="5 8" id="KW-0812">Transmembrane</keyword>
<gene>
    <name evidence="9" type="ORF">SAMN04489732_107303</name>
</gene>
<dbReference type="SUPFAM" id="SSF81345">
    <property type="entry name" value="ABC transporter involved in vitamin B12 uptake, BtuC"/>
    <property type="match status" value="1"/>
</dbReference>
<dbReference type="Pfam" id="PF01032">
    <property type="entry name" value="FecCD"/>
    <property type="match status" value="1"/>
</dbReference>
<keyword evidence="7 8" id="KW-0472">Membrane</keyword>
<dbReference type="RefSeq" id="WP_177231427.1">
    <property type="nucleotide sequence ID" value="NZ_FOEF01000007.1"/>
</dbReference>
<evidence type="ECO:0000256" key="5">
    <source>
        <dbReference type="ARBA" id="ARBA00022692"/>
    </source>
</evidence>
<dbReference type="FunFam" id="1.10.3470.10:FF:000001">
    <property type="entry name" value="Vitamin B12 ABC transporter permease BtuC"/>
    <property type="match status" value="1"/>
</dbReference>
<comment type="similarity">
    <text evidence="2">Belongs to the binding-protein-dependent transport system permease family. FecCD subfamily.</text>
</comment>
<dbReference type="STRING" id="394193.SAMN04489732_107303"/>
<comment type="subcellular location">
    <subcellularLocation>
        <location evidence="1">Cell membrane</location>
        <topology evidence="1">Multi-pass membrane protein</topology>
    </subcellularLocation>
</comment>
<evidence type="ECO:0000256" key="3">
    <source>
        <dbReference type="ARBA" id="ARBA00022448"/>
    </source>
</evidence>
<name>A0A1H8XJX8_9PSEU</name>
<evidence type="ECO:0000256" key="2">
    <source>
        <dbReference type="ARBA" id="ARBA00007935"/>
    </source>
</evidence>
<evidence type="ECO:0000256" key="6">
    <source>
        <dbReference type="ARBA" id="ARBA00022989"/>
    </source>
</evidence>
<dbReference type="CDD" id="cd06550">
    <property type="entry name" value="TM_ABC_iron-siderophores_like"/>
    <property type="match status" value="1"/>
</dbReference>
<dbReference type="EMBL" id="FOEF01000007">
    <property type="protein sequence ID" value="SEP39568.1"/>
    <property type="molecule type" value="Genomic_DNA"/>
</dbReference>
<keyword evidence="4" id="KW-1003">Cell membrane</keyword>
<feature type="transmembrane region" description="Helical" evidence="8">
    <location>
        <begin position="293"/>
        <end position="314"/>
    </location>
</feature>
<evidence type="ECO:0000256" key="8">
    <source>
        <dbReference type="SAM" id="Phobius"/>
    </source>
</evidence>
<feature type="transmembrane region" description="Helical" evidence="8">
    <location>
        <begin position="20"/>
        <end position="40"/>
    </location>
</feature>
<feature type="transmembrane region" description="Helical" evidence="8">
    <location>
        <begin position="107"/>
        <end position="126"/>
    </location>
</feature>
<keyword evidence="10" id="KW-1185">Reference proteome</keyword>
<proteinExistence type="inferred from homology"/>
<dbReference type="AlphaFoldDB" id="A0A1H8XJX8"/>
<evidence type="ECO:0000256" key="4">
    <source>
        <dbReference type="ARBA" id="ARBA00022475"/>
    </source>
</evidence>
<feature type="transmembrane region" description="Helical" evidence="8">
    <location>
        <begin position="132"/>
        <end position="154"/>
    </location>
</feature>
<dbReference type="InterPro" id="IPR037294">
    <property type="entry name" value="ABC_BtuC-like"/>
</dbReference>
<accession>A0A1H8XJX8</accession>